<sequence length="69" mass="7662">MSKRVIQRLAHGALVWDKGEMKSHFVTHEEAAKLEQGTVAEEAAEDKAEPKPKATKSKGTKKDEKTDTK</sequence>
<dbReference type="GeneID" id="82855027"/>
<dbReference type="RefSeq" id="WP_046129160.1">
    <property type="nucleotide sequence ID" value="NZ_CP035232.1"/>
</dbReference>
<evidence type="ECO:0000313" key="2">
    <source>
        <dbReference type="EMBL" id="QAT66990.1"/>
    </source>
</evidence>
<dbReference type="AlphaFoldDB" id="A0AAJ4D3W5"/>
<protein>
    <submittedName>
        <fullName evidence="2">Uncharacterized protein</fullName>
    </submittedName>
</protein>
<evidence type="ECO:0000313" key="3">
    <source>
        <dbReference type="Proteomes" id="UP000288675"/>
    </source>
</evidence>
<organism evidence="2 3">
    <name type="scientific">Bacillus glycinifermentans</name>
    <dbReference type="NCBI Taxonomy" id="1664069"/>
    <lineage>
        <taxon>Bacteria</taxon>
        <taxon>Bacillati</taxon>
        <taxon>Bacillota</taxon>
        <taxon>Bacilli</taxon>
        <taxon>Bacillales</taxon>
        <taxon>Bacillaceae</taxon>
        <taxon>Bacillus</taxon>
    </lineage>
</organism>
<feature type="region of interest" description="Disordered" evidence="1">
    <location>
        <begin position="32"/>
        <end position="69"/>
    </location>
</feature>
<feature type="compositionally biased region" description="Basic and acidic residues" evidence="1">
    <location>
        <begin position="60"/>
        <end position="69"/>
    </location>
</feature>
<name>A0AAJ4D3W5_9BACI</name>
<reference evidence="2 3" key="1">
    <citation type="submission" date="2019-01" db="EMBL/GenBank/DDBJ databases">
        <title>Genome sequence of Bacillus glycinifermentans SRCM103574.</title>
        <authorList>
            <person name="Kong H.-J."/>
            <person name="Jeong S.-Y."/>
            <person name="Jeong D.-Y."/>
        </authorList>
    </citation>
    <scope>NUCLEOTIDE SEQUENCE [LARGE SCALE GENOMIC DNA]</scope>
    <source>
        <strain evidence="2 3">SRCM103574</strain>
    </source>
</reference>
<dbReference type="KEGG" id="bgy:BGLY_3996"/>
<dbReference type="EMBL" id="CP035232">
    <property type="protein sequence ID" value="QAT66990.1"/>
    <property type="molecule type" value="Genomic_DNA"/>
</dbReference>
<gene>
    <name evidence="2" type="ORF">EQZ20_20330</name>
</gene>
<proteinExistence type="predicted"/>
<evidence type="ECO:0000256" key="1">
    <source>
        <dbReference type="SAM" id="MobiDB-lite"/>
    </source>
</evidence>
<dbReference type="Proteomes" id="UP000288675">
    <property type="component" value="Chromosome"/>
</dbReference>
<accession>A0AAJ4D3W5</accession>